<keyword evidence="2" id="KW-1185">Reference proteome</keyword>
<dbReference type="SUPFAM" id="SSF52058">
    <property type="entry name" value="L domain-like"/>
    <property type="match status" value="1"/>
</dbReference>
<comment type="caution">
    <text evidence="1">The sequence shown here is derived from an EMBL/GenBank/DDBJ whole genome shotgun (WGS) entry which is preliminary data.</text>
</comment>
<gene>
    <name evidence="1" type="ORF">M9Y10_034689</name>
</gene>
<dbReference type="InterPro" id="IPR026906">
    <property type="entry name" value="LRR_5"/>
</dbReference>
<dbReference type="EMBL" id="JAPFFF010000005">
    <property type="protein sequence ID" value="KAK8889933.1"/>
    <property type="molecule type" value="Genomic_DNA"/>
</dbReference>
<accession>A0ABR2KG52</accession>
<dbReference type="InterPro" id="IPR053139">
    <property type="entry name" value="Surface_bspA-like"/>
</dbReference>
<dbReference type="Gene3D" id="3.80.10.10">
    <property type="entry name" value="Ribonuclease Inhibitor"/>
    <property type="match status" value="3"/>
</dbReference>
<dbReference type="Pfam" id="PF13306">
    <property type="entry name" value="LRR_5"/>
    <property type="match status" value="2"/>
</dbReference>
<dbReference type="SUPFAM" id="SSF81901">
    <property type="entry name" value="HCP-like"/>
    <property type="match status" value="1"/>
</dbReference>
<evidence type="ECO:0008006" key="3">
    <source>
        <dbReference type="Google" id="ProtNLM"/>
    </source>
</evidence>
<protein>
    <recommendedName>
        <fullName evidence="3">Surface antigen BspA-like</fullName>
    </recommendedName>
</protein>
<dbReference type="InterPro" id="IPR032675">
    <property type="entry name" value="LRR_dom_sf"/>
</dbReference>
<organism evidence="1 2">
    <name type="scientific">Tritrichomonas musculus</name>
    <dbReference type="NCBI Taxonomy" id="1915356"/>
    <lineage>
        <taxon>Eukaryota</taxon>
        <taxon>Metamonada</taxon>
        <taxon>Parabasalia</taxon>
        <taxon>Tritrichomonadida</taxon>
        <taxon>Tritrichomonadidae</taxon>
        <taxon>Tritrichomonas</taxon>
    </lineage>
</organism>
<dbReference type="PANTHER" id="PTHR45661">
    <property type="entry name" value="SURFACE ANTIGEN"/>
    <property type="match status" value="1"/>
</dbReference>
<sequence>MSEPFIEINPEEAISEIINCLSNGKTSKSLKNDFEFVSTNSVNEQDEHLCKFFVDKANDGFFDMNKASIKYFFDILLSSEKPIYYFTAYILSHNGIYTEEDGKKYYTKCLDAKYLPSIICECERLAKSEKDKSKVFDFCVLHKDSNDAILEFYIGILTYFGIGTKKDQQSGKNYLEKSACKGYNPAIVILTAIYSTENQDYYTKCISHLNQKNDINLSFKSYYLTEASKMLWEKISSNTILRPLFKDFEMMMLVSKNPQFLQYTNDSTSYEISDHLFENDNNLKSIFIPSKVRKINKNAFKNCSNLESIEFGPDSSLEEIGEKSFYNCISLQALNLPKSVKIIGISSFENNKSLSKLELNEGLKTISNRSFANCISLKKLQIPSSLENLNESCFCECVSLEFLEFSVNSNLKNIGDYAFHSASLQTIDFPASVTTTGMFSFHYCSKLTTVSFKNIETIGKGTFHSCEGLCSVNIEGSTLKTIGEGSFYSCAKLNEINFQSNSILESIGKCAFQNCVALKSFNFQNVKFIGELSFYGCNSLTEIEIPGTIKVVEDQSFEACEFLKNVILDEGVEIIGERCFYLCLNLEKVSLPKTVKEINSHAFDGCINLSEINVDKDSTTIGENAFFNCTKLGH</sequence>
<evidence type="ECO:0000313" key="1">
    <source>
        <dbReference type="EMBL" id="KAK8889933.1"/>
    </source>
</evidence>
<proteinExistence type="predicted"/>
<dbReference type="Proteomes" id="UP001470230">
    <property type="component" value="Unassembled WGS sequence"/>
</dbReference>
<evidence type="ECO:0000313" key="2">
    <source>
        <dbReference type="Proteomes" id="UP001470230"/>
    </source>
</evidence>
<dbReference type="PANTHER" id="PTHR45661:SF3">
    <property type="entry name" value="IG-LIKE DOMAIN-CONTAINING PROTEIN"/>
    <property type="match status" value="1"/>
</dbReference>
<dbReference type="InterPro" id="IPR011990">
    <property type="entry name" value="TPR-like_helical_dom_sf"/>
</dbReference>
<name>A0ABR2KG52_9EUKA</name>
<reference evidence="1 2" key="1">
    <citation type="submission" date="2024-04" db="EMBL/GenBank/DDBJ databases">
        <title>Tritrichomonas musculus Genome.</title>
        <authorList>
            <person name="Alves-Ferreira E."/>
            <person name="Grigg M."/>
            <person name="Lorenzi H."/>
            <person name="Galac M."/>
        </authorList>
    </citation>
    <scope>NUCLEOTIDE SEQUENCE [LARGE SCALE GENOMIC DNA]</scope>
    <source>
        <strain evidence="1 2">EAF2021</strain>
    </source>
</reference>
<dbReference type="Gene3D" id="1.25.40.10">
    <property type="entry name" value="Tetratricopeptide repeat domain"/>
    <property type="match status" value="1"/>
</dbReference>